<dbReference type="KEGG" id="ncv:NCAV_0152"/>
<dbReference type="EMBL" id="LT981265">
    <property type="protein sequence ID" value="SPC33352.1"/>
    <property type="molecule type" value="Genomic_DNA"/>
</dbReference>
<protein>
    <submittedName>
        <fullName evidence="2">PfkB family carbohydrate kinase</fullName>
        <ecNumber evidence="2">2.7.1.-</ecNumber>
    </submittedName>
</protein>
<organism evidence="2 3">
    <name type="scientific">Candidatus Nitrosocaldus cavascurensis</name>
    <dbReference type="NCBI Taxonomy" id="2058097"/>
    <lineage>
        <taxon>Archaea</taxon>
        <taxon>Nitrososphaerota</taxon>
        <taxon>Nitrososphaeria</taxon>
        <taxon>Candidatus Nitrosocaldales</taxon>
        <taxon>Candidatus Nitrosocaldaceae</taxon>
        <taxon>Candidatus Nitrosocaldus</taxon>
    </lineage>
</organism>
<accession>A0A2K5ANZ0</accession>
<keyword evidence="3" id="KW-1185">Reference proteome</keyword>
<dbReference type="GO" id="GO:0016301">
    <property type="term" value="F:kinase activity"/>
    <property type="evidence" value="ECO:0007669"/>
    <property type="project" value="UniProtKB-KW"/>
</dbReference>
<evidence type="ECO:0000313" key="3">
    <source>
        <dbReference type="Proteomes" id="UP000236248"/>
    </source>
</evidence>
<dbReference type="GeneID" id="41594253"/>
<keyword evidence="2" id="KW-0418">Kinase</keyword>
<dbReference type="RefSeq" id="WP_103287815.1">
    <property type="nucleotide sequence ID" value="NZ_LT981265.1"/>
</dbReference>
<gene>
    <name evidence="2" type="ORF">NCAV_0152</name>
</gene>
<feature type="domain" description="Carbohydrate kinase PfkB" evidence="1">
    <location>
        <begin position="55"/>
        <end position="324"/>
    </location>
</feature>
<dbReference type="EC" id="2.7.1.-" evidence="2"/>
<dbReference type="InterPro" id="IPR011611">
    <property type="entry name" value="PfkB_dom"/>
</dbReference>
<evidence type="ECO:0000313" key="2">
    <source>
        <dbReference type="EMBL" id="SPC33352.1"/>
    </source>
</evidence>
<dbReference type="Proteomes" id="UP000236248">
    <property type="component" value="Chromosome NCAV"/>
</dbReference>
<name>A0A2K5ANZ0_9ARCH</name>
<proteinExistence type="predicted"/>
<evidence type="ECO:0000259" key="1">
    <source>
        <dbReference type="Pfam" id="PF00294"/>
    </source>
</evidence>
<keyword evidence="2" id="KW-0808">Transferase</keyword>
<dbReference type="AlphaFoldDB" id="A0A2K5ANZ0"/>
<reference evidence="3" key="1">
    <citation type="submission" date="2018-01" db="EMBL/GenBank/DDBJ databases">
        <authorList>
            <person name="Kerou L M."/>
        </authorList>
    </citation>
    <scope>NUCLEOTIDE SEQUENCE [LARGE SCALE GENOMIC DNA]</scope>
    <source>
        <strain evidence="3">SCU2</strain>
    </source>
</reference>
<dbReference type="InterPro" id="IPR029056">
    <property type="entry name" value="Ribokinase-like"/>
</dbReference>
<dbReference type="Pfam" id="PF00294">
    <property type="entry name" value="PfkB"/>
    <property type="match status" value="1"/>
</dbReference>
<dbReference type="Gene3D" id="3.40.1190.20">
    <property type="match status" value="1"/>
</dbReference>
<sequence length="344" mass="37041">MDLGIDLPSALKNIGYTVAMHDFFIDRIVRLGGISPDGLLSSMKGKIEAGGGSIRGIEQVEMKGGNAVNLAYALAMLDARCKLVTVADDYGRMMLRHTFTGLSNVDLILLNGKQGYTVSLEFVDGSRVANVMLSDLGDNAYFGADRLEGLEGVLSNAACIAVVNWTSNMKGTELAEKAFSTSSRALHFIDPADLGGRGKEFADAILEGRFRLDVLSMNENEARIVANTLELEPLPYNYSMDDVARLCRGIASTLAIRVDLHTPICSATSDGKDHEEVRAFKVDPRIATGAGDVWDAADILGYLCKMDDHTRLLFANASAAYYVKNAIAPTLDDVLSLVSSMGNE</sequence>
<dbReference type="SUPFAM" id="SSF53613">
    <property type="entry name" value="Ribokinase-like"/>
    <property type="match status" value="1"/>
</dbReference>